<dbReference type="InterPro" id="IPR011992">
    <property type="entry name" value="EF-hand-dom_pair"/>
</dbReference>
<dbReference type="PROSITE" id="PS50222">
    <property type="entry name" value="EF_HAND_2"/>
    <property type="match status" value="1"/>
</dbReference>
<dbReference type="PANTHER" id="PTHR34894">
    <property type="entry name" value="SAM-DEPENDENT METHYLTRANSFERASE RSMI, CONSERVED SITE"/>
    <property type="match status" value="1"/>
</dbReference>
<reference evidence="5 6" key="1">
    <citation type="submission" date="2019-07" db="EMBL/GenBank/DDBJ databases">
        <title>Genomics analysis of Aphanomyces spp. identifies a new class of oomycete effector associated with host adaptation.</title>
        <authorList>
            <person name="Gaulin E."/>
        </authorList>
    </citation>
    <scope>NUCLEOTIDE SEQUENCE [LARGE SCALE GENOMIC DNA]</scope>
    <source>
        <strain evidence="5 6">ATCC 201684</strain>
    </source>
</reference>
<sequence>MKGVVPDKAVVDFVTKQASLASKPHQQASHEANLFVQLHDPPPILKRTIPTPSYAKGIVSPPKTRLNFYLDQRQQIQTHQPTSIVWTPQSPTTPRPVTVASSPRDKAPLVRKRPVVNVNSREHLEIRACMLSHRYRFNIHELMSVEQDYRQSVAQMRQQRQLSLSPDTTCVQETARRKTQFLLNHFLGLDDTVQPVENDNSQQVLYDVVDEWSLHADASVQEVESLWDSITAHVEKSYVLQTNVMEASMHPLAVQIALDCLGSVASRLPSYSRLLIVLKTILERAALVPTDTTTKAPRELFLDKLAQTQRALEECQAQLAALEAKSRRDPLERIVAIVQGIEDECKRHQLLVSAIGQLLPQSRPGIEVIKAAAAHASIPDQLSVVQSIVKKRSLHEMQPILMAIHTKHKEAMPMFMEDHSDAMEALVLSDGGRGIQKIMEANGPFFADLYLRAPSLLNHAFQAQGPLLGQLVEHHRSTFADYLSQRHDVFLQILLSALKDNNLLALEEYLVKTPKALRDVLLNRPNILSTAVKSSPGIFSDLLMNAKPVFLRVITDVPEHLIAVFTSNPAAVGTIFAASDTLGPVLDNCLQALSNYLEKSSDAIMDIANRKPKLLAQVLTKCPDLLVEPLEANPTIVASMLAANKDLIRAIPLHEIDVGPVRLLKTSIATTQTEGAPMQMQVASGANRLKKRNNVLVQIVKKRKVNPMSEQDVLKEISKLYAKKIAFDEIDDRAGLDRYSLAELTQDVYVQELGLKSTAQKRIASLVAGLKKMDKDNTRAHWFGILLGATAELFNAQAIDVFLHALSFLIPPGEVEARLGDGSQPCLVPLTLAKELAMHVYDSSVSMDMRITLQKRIMALPSIVNVANSDATDVQLLINVDLVMDCVMSLWYEIRSSIDNEMTKLFAGADEDGNGVLTYQEFETMIKKVDANCDDRTIMRIFNMCGEENDQGEHEIKPVRKSRWLVLLTFV</sequence>
<dbReference type="PROSITE" id="PS00018">
    <property type="entry name" value="EF_HAND_1"/>
    <property type="match status" value="1"/>
</dbReference>
<feature type="region of interest" description="Disordered" evidence="3">
    <location>
        <begin position="84"/>
        <end position="104"/>
    </location>
</feature>
<feature type="domain" description="EF-hand" evidence="4">
    <location>
        <begin position="897"/>
        <end position="932"/>
    </location>
</feature>
<evidence type="ECO:0000259" key="4">
    <source>
        <dbReference type="PROSITE" id="PS50222"/>
    </source>
</evidence>
<gene>
    <name evidence="5" type="ORF">Ae201684_007387</name>
</gene>
<feature type="coiled-coil region" evidence="2">
    <location>
        <begin position="298"/>
        <end position="325"/>
    </location>
</feature>
<proteinExistence type="predicted"/>
<dbReference type="Proteomes" id="UP000481153">
    <property type="component" value="Unassembled WGS sequence"/>
</dbReference>
<comment type="caution">
    <text evidence="5">The sequence shown here is derived from an EMBL/GenBank/DDBJ whole genome shotgun (WGS) entry which is preliminary data.</text>
</comment>
<evidence type="ECO:0000256" key="3">
    <source>
        <dbReference type="SAM" id="MobiDB-lite"/>
    </source>
</evidence>
<evidence type="ECO:0000256" key="1">
    <source>
        <dbReference type="ARBA" id="ARBA00022837"/>
    </source>
</evidence>
<dbReference type="Gene3D" id="1.10.238.10">
    <property type="entry name" value="EF-hand"/>
    <property type="match status" value="1"/>
</dbReference>
<keyword evidence="1" id="KW-0106">Calcium</keyword>
<keyword evidence="2" id="KW-0175">Coiled coil</keyword>
<dbReference type="EMBL" id="VJMJ01000089">
    <property type="protein sequence ID" value="KAF0736368.1"/>
    <property type="molecule type" value="Genomic_DNA"/>
</dbReference>
<dbReference type="InterPro" id="IPR018247">
    <property type="entry name" value="EF_Hand_1_Ca_BS"/>
</dbReference>
<dbReference type="SMART" id="SM00054">
    <property type="entry name" value="EFh"/>
    <property type="match status" value="1"/>
</dbReference>
<accession>A0A6G0X8H3</accession>
<dbReference type="SUPFAM" id="SSF47473">
    <property type="entry name" value="EF-hand"/>
    <property type="match status" value="1"/>
</dbReference>
<evidence type="ECO:0000256" key="2">
    <source>
        <dbReference type="SAM" id="Coils"/>
    </source>
</evidence>
<evidence type="ECO:0000313" key="6">
    <source>
        <dbReference type="Proteomes" id="UP000481153"/>
    </source>
</evidence>
<dbReference type="InterPro" id="IPR002048">
    <property type="entry name" value="EF_hand_dom"/>
</dbReference>
<organism evidence="5 6">
    <name type="scientific">Aphanomyces euteiches</name>
    <dbReference type="NCBI Taxonomy" id="100861"/>
    <lineage>
        <taxon>Eukaryota</taxon>
        <taxon>Sar</taxon>
        <taxon>Stramenopiles</taxon>
        <taxon>Oomycota</taxon>
        <taxon>Saprolegniomycetes</taxon>
        <taxon>Saprolegniales</taxon>
        <taxon>Verrucalvaceae</taxon>
        <taxon>Aphanomyces</taxon>
    </lineage>
</organism>
<name>A0A6G0X8H3_9STRA</name>
<dbReference type="PANTHER" id="PTHR34894:SF5">
    <property type="entry name" value="EF-HAND DOMAIN-CONTAINING PROTEIN"/>
    <property type="match status" value="1"/>
</dbReference>
<dbReference type="VEuPathDB" id="FungiDB:AeMF1_018547"/>
<dbReference type="AlphaFoldDB" id="A0A6G0X8H3"/>
<dbReference type="GO" id="GO:0005509">
    <property type="term" value="F:calcium ion binding"/>
    <property type="evidence" value="ECO:0007669"/>
    <property type="project" value="InterPro"/>
</dbReference>
<protein>
    <recommendedName>
        <fullName evidence="4">EF-hand domain-containing protein</fullName>
    </recommendedName>
</protein>
<keyword evidence="6" id="KW-1185">Reference proteome</keyword>
<evidence type="ECO:0000313" key="5">
    <source>
        <dbReference type="EMBL" id="KAF0736368.1"/>
    </source>
</evidence>